<dbReference type="AlphaFoldDB" id="A0A7X2SY00"/>
<evidence type="ECO:0000313" key="2">
    <source>
        <dbReference type="Proteomes" id="UP000461948"/>
    </source>
</evidence>
<dbReference type="PANTHER" id="PTHR30024">
    <property type="entry name" value="ALIPHATIC SULFONATES-BINDING PROTEIN-RELATED"/>
    <property type="match status" value="1"/>
</dbReference>
<organism evidence="1 2">
    <name type="scientific">Enterobacter agglomerans</name>
    <name type="common">Erwinia herbicola</name>
    <name type="synonym">Pantoea agglomerans</name>
    <dbReference type="NCBI Taxonomy" id="549"/>
    <lineage>
        <taxon>Bacteria</taxon>
        <taxon>Pseudomonadati</taxon>
        <taxon>Pseudomonadota</taxon>
        <taxon>Gammaproteobacteria</taxon>
        <taxon>Enterobacterales</taxon>
        <taxon>Erwiniaceae</taxon>
        <taxon>Pantoea</taxon>
        <taxon>Pantoea agglomerans group</taxon>
    </lineage>
</organism>
<protein>
    <submittedName>
        <fullName evidence="1">Nitrate ABC transporter substrate-binding protein</fullName>
    </submittedName>
</protein>
<dbReference type="Pfam" id="PF13379">
    <property type="entry name" value="NMT1_2"/>
    <property type="match status" value="1"/>
</dbReference>
<reference evidence="1 2" key="1">
    <citation type="submission" date="2019-11" db="EMBL/GenBank/DDBJ databases">
        <title>Draft Genome Sequence of Plant Growth-Promoting Rhizosphere-Associated Bacteria.</title>
        <authorList>
            <person name="Vasilyev I.Y."/>
            <person name="Radchenko V."/>
            <person name="Ilnitskaya E.V."/>
        </authorList>
    </citation>
    <scope>NUCLEOTIDE SEQUENCE [LARGE SCALE GENOMIC DNA]</scope>
    <source>
        <strain evidence="1 2">VRA_MhP_f</strain>
    </source>
</reference>
<dbReference type="Gene3D" id="3.40.190.10">
    <property type="entry name" value="Periplasmic binding protein-like II"/>
    <property type="match status" value="1"/>
</dbReference>
<gene>
    <name evidence="1" type="ORF">GKC49_25060</name>
</gene>
<dbReference type="PROSITE" id="PS51318">
    <property type="entry name" value="TAT"/>
    <property type="match status" value="1"/>
</dbReference>
<dbReference type="EMBL" id="WKLC01001679">
    <property type="protein sequence ID" value="MSE18240.1"/>
    <property type="molecule type" value="Genomic_DNA"/>
</dbReference>
<sequence>MSKTPFSLTRRQALISGAALGAAWIVPGLRNAVWAAGSDAPEKAQVRVGFIPLTDCAPVVMASVKGFDKKYGLTLQVSKEASWAAVRDKLTSGELDAAHVLYGMIYALRLGVA</sequence>
<dbReference type="Proteomes" id="UP000461948">
    <property type="component" value="Unassembled WGS sequence"/>
</dbReference>
<dbReference type="SUPFAM" id="SSF53850">
    <property type="entry name" value="Periplasmic binding protein-like II"/>
    <property type="match status" value="1"/>
</dbReference>
<comment type="caution">
    <text evidence="1">The sequence shown here is derived from an EMBL/GenBank/DDBJ whole genome shotgun (WGS) entry which is preliminary data.</text>
</comment>
<dbReference type="InterPro" id="IPR006311">
    <property type="entry name" value="TAT_signal"/>
</dbReference>
<feature type="non-terminal residue" evidence="1">
    <location>
        <position position="113"/>
    </location>
</feature>
<proteinExistence type="predicted"/>
<name>A0A7X2SY00_ENTAG</name>
<dbReference type="PANTHER" id="PTHR30024:SF7">
    <property type="entry name" value="NITRATE_NITRITE BINDING PROTEIN NRTA"/>
    <property type="match status" value="1"/>
</dbReference>
<accession>A0A7X2SY00</accession>
<evidence type="ECO:0000313" key="1">
    <source>
        <dbReference type="EMBL" id="MSE18240.1"/>
    </source>
</evidence>